<sequence>MTIVSALYCLIAVIVAIQTTAAVCFVWFMSRSGRDRQASDQPKAAIVLCLRGADPFLSDCLQSLLRQDYRDYLLCVVVDSDEDPAWSVLRKFEGRDGLQIEVLQNPPPTCSLKCSSLIQAIGNLDASFQIVALCDADAVPGPDWLADLAAPLADPDVGVATGNRWYVPQPNSPGSMIRYLWNVPAAVNMVLLKIAWGGSLAIRRDVIDKTDLLTHWSGALCEDTILYRLLRKHGFRQAFVPDAMIVNRESTTLGSVLDWVPRQMLLAKLYHPSWPATVGYGCISIIVPFLAALLIVVTAIQANLRETMGVLVAVAAFEVSNALLVGLCQWGVRRRLASRAAEWKSWGWRSIAALPFWVLLSQLISPVFYWKCFTARSIQWRAVRYDIAGLRITKHPHSSYRPNTDASQSL</sequence>
<dbReference type="Proteomes" id="UP000319557">
    <property type="component" value="Chromosome"/>
</dbReference>
<feature type="transmembrane region" description="Helical" evidence="9">
    <location>
        <begin position="351"/>
        <end position="370"/>
    </location>
</feature>
<evidence type="ECO:0000256" key="7">
    <source>
        <dbReference type="ARBA" id="ARBA00022989"/>
    </source>
</evidence>
<keyword evidence="6 9" id="KW-0812">Transmembrane</keyword>
<feature type="transmembrane region" description="Helical" evidence="9">
    <location>
        <begin position="278"/>
        <end position="302"/>
    </location>
</feature>
<dbReference type="GO" id="GO:0008120">
    <property type="term" value="F:ceramide glucosyltransferase activity"/>
    <property type="evidence" value="ECO:0007669"/>
    <property type="project" value="TreeGrafter"/>
</dbReference>
<evidence type="ECO:0000256" key="2">
    <source>
        <dbReference type="ARBA" id="ARBA00004760"/>
    </source>
</evidence>
<dbReference type="SUPFAM" id="SSF53448">
    <property type="entry name" value="Nucleotide-diphospho-sugar transferases"/>
    <property type="match status" value="1"/>
</dbReference>
<accession>A0A517LTR2</accession>
<evidence type="ECO:0000256" key="8">
    <source>
        <dbReference type="ARBA" id="ARBA00023136"/>
    </source>
</evidence>
<evidence type="ECO:0000256" key="6">
    <source>
        <dbReference type="ARBA" id="ARBA00022692"/>
    </source>
</evidence>
<dbReference type="Pfam" id="PF13641">
    <property type="entry name" value="Glyco_tranf_2_3"/>
    <property type="match status" value="1"/>
</dbReference>
<name>A0A517LTR2_9BACT</name>
<evidence type="ECO:0000313" key="10">
    <source>
        <dbReference type="EMBL" id="QDS86008.1"/>
    </source>
</evidence>
<keyword evidence="8 9" id="KW-0472">Membrane</keyword>
<comment type="pathway">
    <text evidence="2">Lipid metabolism; sphingolipid metabolism.</text>
</comment>
<dbReference type="RefSeq" id="WP_246105900.1">
    <property type="nucleotide sequence ID" value="NZ_CP036261.1"/>
</dbReference>
<gene>
    <name evidence="10" type="ORF">EC9_01660</name>
</gene>
<evidence type="ECO:0000256" key="5">
    <source>
        <dbReference type="ARBA" id="ARBA00022679"/>
    </source>
</evidence>
<dbReference type="KEGG" id="ruv:EC9_01660"/>
<organism evidence="10 11">
    <name type="scientific">Rosistilla ulvae</name>
    <dbReference type="NCBI Taxonomy" id="1930277"/>
    <lineage>
        <taxon>Bacteria</taxon>
        <taxon>Pseudomonadati</taxon>
        <taxon>Planctomycetota</taxon>
        <taxon>Planctomycetia</taxon>
        <taxon>Pirellulales</taxon>
        <taxon>Pirellulaceae</taxon>
        <taxon>Rosistilla</taxon>
    </lineage>
</organism>
<evidence type="ECO:0000256" key="1">
    <source>
        <dbReference type="ARBA" id="ARBA00004141"/>
    </source>
</evidence>
<dbReference type="EMBL" id="CP036261">
    <property type="protein sequence ID" value="QDS86008.1"/>
    <property type="molecule type" value="Genomic_DNA"/>
</dbReference>
<evidence type="ECO:0000256" key="9">
    <source>
        <dbReference type="SAM" id="Phobius"/>
    </source>
</evidence>
<feature type="transmembrane region" description="Helical" evidence="9">
    <location>
        <begin position="6"/>
        <end position="28"/>
    </location>
</feature>
<evidence type="ECO:0000256" key="4">
    <source>
        <dbReference type="ARBA" id="ARBA00022676"/>
    </source>
</evidence>
<dbReference type="GO" id="GO:0016020">
    <property type="term" value="C:membrane"/>
    <property type="evidence" value="ECO:0007669"/>
    <property type="project" value="UniProtKB-SubCell"/>
</dbReference>
<reference evidence="10 11" key="1">
    <citation type="submission" date="2019-02" db="EMBL/GenBank/DDBJ databases">
        <title>Deep-cultivation of Planctomycetes and their phenomic and genomic characterization uncovers novel biology.</title>
        <authorList>
            <person name="Wiegand S."/>
            <person name="Jogler M."/>
            <person name="Boedeker C."/>
            <person name="Pinto D."/>
            <person name="Vollmers J."/>
            <person name="Rivas-Marin E."/>
            <person name="Kohn T."/>
            <person name="Peeters S.H."/>
            <person name="Heuer A."/>
            <person name="Rast P."/>
            <person name="Oberbeckmann S."/>
            <person name="Bunk B."/>
            <person name="Jeske O."/>
            <person name="Meyerdierks A."/>
            <person name="Storesund J.E."/>
            <person name="Kallscheuer N."/>
            <person name="Luecker S."/>
            <person name="Lage O.M."/>
            <person name="Pohl T."/>
            <person name="Merkel B.J."/>
            <person name="Hornburger P."/>
            <person name="Mueller R.-W."/>
            <person name="Bruemmer F."/>
            <person name="Labrenz M."/>
            <person name="Spormann A.M."/>
            <person name="Op den Camp H."/>
            <person name="Overmann J."/>
            <person name="Amann R."/>
            <person name="Jetten M.S.M."/>
            <person name="Mascher T."/>
            <person name="Medema M.H."/>
            <person name="Devos D.P."/>
            <person name="Kaster A.-K."/>
            <person name="Ovreas L."/>
            <person name="Rohde M."/>
            <person name="Galperin M.Y."/>
            <person name="Jogler C."/>
        </authorList>
    </citation>
    <scope>NUCLEOTIDE SEQUENCE [LARGE SCALE GENOMIC DNA]</scope>
    <source>
        <strain evidence="10 11">EC9</strain>
    </source>
</reference>
<evidence type="ECO:0000313" key="11">
    <source>
        <dbReference type="Proteomes" id="UP000319557"/>
    </source>
</evidence>
<evidence type="ECO:0000256" key="3">
    <source>
        <dbReference type="ARBA" id="ARBA00004991"/>
    </source>
</evidence>
<dbReference type="PANTHER" id="PTHR12726">
    <property type="entry name" value="CERAMIDE GLUCOSYLTRANSFERASE"/>
    <property type="match status" value="1"/>
</dbReference>
<comment type="pathway">
    <text evidence="3">Sphingolipid metabolism.</text>
</comment>
<protein>
    <submittedName>
        <fullName evidence="10">Glycosyl transferase family 2</fullName>
    </submittedName>
</protein>
<dbReference type="Gene3D" id="3.90.550.10">
    <property type="entry name" value="Spore Coat Polysaccharide Biosynthesis Protein SpsA, Chain A"/>
    <property type="match status" value="1"/>
</dbReference>
<keyword evidence="11" id="KW-1185">Reference proteome</keyword>
<keyword evidence="4" id="KW-0328">Glycosyltransferase</keyword>
<dbReference type="InterPro" id="IPR025993">
    <property type="entry name" value="Ceramide_glucosylTrfase"/>
</dbReference>
<dbReference type="AlphaFoldDB" id="A0A517LTR2"/>
<comment type="subcellular location">
    <subcellularLocation>
        <location evidence="1">Membrane</location>
        <topology evidence="1">Multi-pass membrane protein</topology>
    </subcellularLocation>
</comment>
<dbReference type="GO" id="GO:0006679">
    <property type="term" value="P:glucosylceramide biosynthetic process"/>
    <property type="evidence" value="ECO:0007669"/>
    <property type="project" value="TreeGrafter"/>
</dbReference>
<dbReference type="InterPro" id="IPR029044">
    <property type="entry name" value="Nucleotide-diphossugar_trans"/>
</dbReference>
<dbReference type="PANTHER" id="PTHR12726:SF0">
    <property type="entry name" value="CERAMIDE GLUCOSYLTRANSFERASE"/>
    <property type="match status" value="1"/>
</dbReference>
<feature type="transmembrane region" description="Helical" evidence="9">
    <location>
        <begin position="308"/>
        <end position="330"/>
    </location>
</feature>
<proteinExistence type="predicted"/>
<keyword evidence="5 10" id="KW-0808">Transferase</keyword>
<keyword evidence="7 9" id="KW-1133">Transmembrane helix</keyword>